<evidence type="ECO:0000256" key="2">
    <source>
        <dbReference type="ARBA" id="ARBA00023002"/>
    </source>
</evidence>
<evidence type="ECO:0000313" key="3">
    <source>
        <dbReference type="EMBL" id="MBU3805875.1"/>
    </source>
</evidence>
<dbReference type="InterPro" id="IPR013785">
    <property type="entry name" value="Aldolase_TIM"/>
</dbReference>
<dbReference type="AlphaFoldDB" id="A0A948T1Y2"/>
<evidence type="ECO:0000256" key="1">
    <source>
        <dbReference type="ARBA" id="ARBA00022630"/>
    </source>
</evidence>
<protein>
    <submittedName>
        <fullName evidence="3">Uncharacterized protein</fullName>
    </submittedName>
</protein>
<sequence>MVAVMPQLALGAYYREVKGEYVQVEPDFMTQDEILLVISQFIDAAVMVVGGFRSVQAMEEVLSGSRIELLCLSRPLLREPDLPNRMKECTDVVSRCISCNGCYSSPAHRCIFRGREHT</sequence>
<evidence type="ECO:0000313" key="4">
    <source>
        <dbReference type="Proteomes" id="UP000713596"/>
    </source>
</evidence>
<gene>
    <name evidence="3" type="ORF">H9882_03165</name>
</gene>
<proteinExistence type="predicted"/>
<dbReference type="Gene3D" id="3.20.20.70">
    <property type="entry name" value="Aldolase class I"/>
    <property type="match status" value="1"/>
</dbReference>
<name>A0A948T1Y2_9FIRM</name>
<reference evidence="3" key="1">
    <citation type="journal article" date="2021" name="PeerJ">
        <title>Extensive microbial diversity within the chicken gut microbiome revealed by metagenomics and culture.</title>
        <authorList>
            <person name="Gilroy R."/>
            <person name="Ravi A."/>
            <person name="Getino M."/>
            <person name="Pursley I."/>
            <person name="Horton D.L."/>
            <person name="Alikhan N.F."/>
            <person name="Baker D."/>
            <person name="Gharbi K."/>
            <person name="Hall N."/>
            <person name="Watson M."/>
            <person name="Adriaenssens E.M."/>
            <person name="Foster-Nyarko E."/>
            <person name="Jarju S."/>
            <person name="Secka A."/>
            <person name="Antonio M."/>
            <person name="Oren A."/>
            <person name="Chaudhuri R.R."/>
            <person name="La Ragione R."/>
            <person name="Hildebrand F."/>
            <person name="Pallen M.J."/>
        </authorList>
    </citation>
    <scope>NUCLEOTIDE SEQUENCE</scope>
    <source>
        <strain evidence="3">B5_2728</strain>
    </source>
</reference>
<reference evidence="3" key="2">
    <citation type="submission" date="2021-04" db="EMBL/GenBank/DDBJ databases">
        <authorList>
            <person name="Gilroy R."/>
        </authorList>
    </citation>
    <scope>NUCLEOTIDE SEQUENCE</scope>
    <source>
        <strain evidence="3">B5_2728</strain>
    </source>
</reference>
<organism evidence="3 4">
    <name type="scientific">Candidatus Allofournierella pullistercoris</name>
    <dbReference type="NCBI Taxonomy" id="2838597"/>
    <lineage>
        <taxon>Bacteria</taxon>
        <taxon>Bacillati</taxon>
        <taxon>Bacillota</taxon>
        <taxon>Clostridia</taxon>
        <taxon>Eubacteriales</taxon>
        <taxon>Oscillospiraceae</taxon>
        <taxon>Allofournierella</taxon>
    </lineage>
</organism>
<keyword evidence="1" id="KW-0285">Flavoprotein</keyword>
<dbReference type="InterPro" id="IPR051799">
    <property type="entry name" value="NADH_flavin_oxidoreductase"/>
</dbReference>
<dbReference type="SUPFAM" id="SSF51395">
    <property type="entry name" value="FMN-linked oxidoreductases"/>
    <property type="match status" value="1"/>
</dbReference>
<dbReference type="PANTHER" id="PTHR43656:SF2">
    <property type="entry name" value="BINDING OXIDOREDUCTASE, PUTATIVE (AFU_ORTHOLOGUE AFUA_2G08260)-RELATED"/>
    <property type="match status" value="1"/>
</dbReference>
<keyword evidence="2" id="KW-0560">Oxidoreductase</keyword>
<accession>A0A948T1Y2</accession>
<dbReference type="GO" id="GO:0016491">
    <property type="term" value="F:oxidoreductase activity"/>
    <property type="evidence" value="ECO:0007669"/>
    <property type="project" value="UniProtKB-KW"/>
</dbReference>
<comment type="caution">
    <text evidence="3">The sequence shown here is derived from an EMBL/GenBank/DDBJ whole genome shotgun (WGS) entry which is preliminary data.</text>
</comment>
<dbReference type="PANTHER" id="PTHR43656">
    <property type="entry name" value="BINDING OXIDOREDUCTASE, PUTATIVE (AFU_ORTHOLOGUE AFUA_2G08260)-RELATED"/>
    <property type="match status" value="1"/>
</dbReference>
<dbReference type="EMBL" id="JAHLFP010000022">
    <property type="protein sequence ID" value="MBU3805875.1"/>
    <property type="molecule type" value="Genomic_DNA"/>
</dbReference>
<dbReference type="Proteomes" id="UP000713596">
    <property type="component" value="Unassembled WGS sequence"/>
</dbReference>